<proteinExistence type="predicted"/>
<name>A0AAD8PSQ3_9PEZI</name>
<feature type="region of interest" description="Disordered" evidence="1">
    <location>
        <begin position="50"/>
        <end position="71"/>
    </location>
</feature>
<protein>
    <submittedName>
        <fullName evidence="2">Uncharacterized protein</fullName>
    </submittedName>
</protein>
<evidence type="ECO:0000313" key="3">
    <source>
        <dbReference type="Proteomes" id="UP001230504"/>
    </source>
</evidence>
<keyword evidence="3" id="KW-1185">Reference proteome</keyword>
<sequence>MRAKDYNQHQPEPIAPCWYSKLLSVAQGRQSSLLWMVFFGPYDAADGIMDDRSSNCPHRPGDSPHGSEAQRGWSSLSVITRPCQIHDCIPISEIRQWALAISKETAGQSCIELGSELPVNAMVPRPPEGVDADVVEDNMTKLQQSKPEDATALPECLVLKKGEFESDAP</sequence>
<dbReference type="EMBL" id="JAHLJV010000066">
    <property type="protein sequence ID" value="KAK1579495.1"/>
    <property type="molecule type" value="Genomic_DNA"/>
</dbReference>
<evidence type="ECO:0000256" key="1">
    <source>
        <dbReference type="SAM" id="MobiDB-lite"/>
    </source>
</evidence>
<dbReference type="AlphaFoldDB" id="A0AAD8PSQ3"/>
<gene>
    <name evidence="2" type="ORF">LY79DRAFT_343930</name>
</gene>
<dbReference type="RefSeq" id="XP_060410619.1">
    <property type="nucleotide sequence ID" value="XM_060552593.1"/>
</dbReference>
<dbReference type="GeneID" id="85436833"/>
<organism evidence="2 3">
    <name type="scientific">Colletotrichum navitas</name>
    <dbReference type="NCBI Taxonomy" id="681940"/>
    <lineage>
        <taxon>Eukaryota</taxon>
        <taxon>Fungi</taxon>
        <taxon>Dikarya</taxon>
        <taxon>Ascomycota</taxon>
        <taxon>Pezizomycotina</taxon>
        <taxon>Sordariomycetes</taxon>
        <taxon>Hypocreomycetidae</taxon>
        <taxon>Glomerellales</taxon>
        <taxon>Glomerellaceae</taxon>
        <taxon>Colletotrichum</taxon>
        <taxon>Colletotrichum graminicola species complex</taxon>
    </lineage>
</organism>
<accession>A0AAD8PSQ3</accession>
<dbReference type="Proteomes" id="UP001230504">
    <property type="component" value="Unassembled WGS sequence"/>
</dbReference>
<reference evidence="2" key="1">
    <citation type="submission" date="2021-06" db="EMBL/GenBank/DDBJ databases">
        <title>Comparative genomics, transcriptomics and evolutionary studies reveal genomic signatures of adaptation to plant cell wall in hemibiotrophic fungi.</title>
        <authorList>
            <consortium name="DOE Joint Genome Institute"/>
            <person name="Baroncelli R."/>
            <person name="Diaz J.F."/>
            <person name="Benocci T."/>
            <person name="Peng M."/>
            <person name="Battaglia E."/>
            <person name="Haridas S."/>
            <person name="Andreopoulos W."/>
            <person name="Labutti K."/>
            <person name="Pangilinan J."/>
            <person name="Floch G.L."/>
            <person name="Makela M.R."/>
            <person name="Henrissat B."/>
            <person name="Grigoriev I.V."/>
            <person name="Crouch J.A."/>
            <person name="De Vries R.P."/>
            <person name="Sukno S.A."/>
            <person name="Thon M.R."/>
        </authorList>
    </citation>
    <scope>NUCLEOTIDE SEQUENCE</scope>
    <source>
        <strain evidence="2">CBS 125086</strain>
    </source>
</reference>
<comment type="caution">
    <text evidence="2">The sequence shown here is derived from an EMBL/GenBank/DDBJ whole genome shotgun (WGS) entry which is preliminary data.</text>
</comment>
<evidence type="ECO:0000313" key="2">
    <source>
        <dbReference type="EMBL" id="KAK1579495.1"/>
    </source>
</evidence>